<evidence type="ECO:0000313" key="10">
    <source>
        <dbReference type="RefSeq" id="XP_011499044.1"/>
    </source>
</evidence>
<dbReference type="Pfam" id="PF16876">
    <property type="entry name" value="Lipin_mid"/>
    <property type="match status" value="1"/>
</dbReference>
<dbReference type="Pfam" id="PF08235">
    <property type="entry name" value="LNS2"/>
    <property type="match status" value="1"/>
</dbReference>
<feature type="region of interest" description="Disordered" evidence="6">
    <location>
        <begin position="263"/>
        <end position="289"/>
    </location>
</feature>
<feature type="region of interest" description="Disordered" evidence="6">
    <location>
        <begin position="518"/>
        <end position="546"/>
    </location>
</feature>
<evidence type="ECO:0000313" key="8">
    <source>
        <dbReference type="Proteomes" id="UP000695007"/>
    </source>
</evidence>
<feature type="compositionally biased region" description="Basic and acidic residues" evidence="6">
    <location>
        <begin position="383"/>
        <end position="394"/>
    </location>
</feature>
<dbReference type="EC" id="3.1.3.4" evidence="4"/>
<feature type="region of interest" description="Disordered" evidence="6">
    <location>
        <begin position="369"/>
        <end position="434"/>
    </location>
</feature>
<evidence type="ECO:0000256" key="1">
    <source>
        <dbReference type="ARBA" id="ARBA00001180"/>
    </source>
</evidence>
<dbReference type="Proteomes" id="UP000695007">
    <property type="component" value="Unplaced"/>
</dbReference>
<evidence type="ECO:0000313" key="9">
    <source>
        <dbReference type="RefSeq" id="XP_011499043.1"/>
    </source>
</evidence>
<sequence length="1201" mass="135220">MYSMNYIGKFISNFRDFYNEINAATLTGAIDVVVIQQPNGSFTCSPFHVRFGKLGVLRSREKVVDIEINSESRQIHMKLGDSGEAFFVEEVQGFNGNCSDTEIPPHLACSPIPNDDDCFPNNRRFNVLSDLPHEQHEKILRDSVMSIEREKWEQMSALPPNERENFLIEHFSDLPLEQREKWLQIASLTSEERDKIFHEYYGTISTVQKQQMISEQYSALKTEDKERLFKENFPELPADQRQRFEEALLTDWKRKDHPYSPKKLNREEIIDNEDEEIEEEEDNDDEDKEKCSRFNVDEEIFDMDIINQDDKLKAPAVANPKSFVAVTSSERIRKISVVKNDFRPIVENLNNDPYEEKEKLVNESVDIHMPLSSSSSSSSAKRNSKDESTADETKIGSNTSKRKRKRKSLLKRKTAQRKISNAMYNTSESCNSDQNKISQGICIPDTEKHHIIDPEAKTVLQNEIIDTAKDDDLNKLNVIHASTDFHFFSDTEVTTKDKGSRPNSPVQSDTEFEVQKITQESKVGEEEKSHGQSWRWGELPSPPHDGSLVAHGLPLNTVDASNPNIETAEARRSMLGGMFSFMKKTSRVRHNPESEGIYLSDLNADELDPEVAALYFPSSHRNPGGNATKGGKTGDEEDAESGNGPSLPQSPNSVEGAIGGPKSLDSDFDESTTKHLEPSIEVALSLCGGLGTGEHELTEEAFQRGVLRYEDACADPKIFENPNLVVKVNGKFHSWSTACAIVMTFAAFQRHLPRATLSSLYDGGKRPSDSKATETGATGGGYSSWFSWRRSSQPPKKSPNSSFGKNDEILAETPSELNDSEPLICKDNVPDNKTTVDISDENRNVNDERIIDMTNSLESLTTSQSLVNFSDAIEDKLELALHDLPKDLDPENLSAGNVDFPEVQRSRTGIDIPLSPKKLSAITPPAPVPKRLHYEGSTQNYRKTLRLTSEQIASLNLKEGVNEVVFSVTTAYQGTTRCKCFIYKWRWDDKIVISDIDGTITKSDVLGHILPIVGKDWAQSGVAQLFTKIKNNGYKLLYLSARAIGQARVTREYLKSIKQGDLSLPDGPLLLNPTSLISAFHREVIEKKPEEFKISCLSDIKALFAEGSQPFYAGYGNRINDVWAYRAVGIPTTRIFTINHRGELKHELTQTFQSSYSNMSYIVDHMFPALREDAADEFSNFAYWREPIQELPKLETLDVQN</sequence>
<organism evidence="8 9">
    <name type="scientific">Ceratosolen solmsi marchali</name>
    <dbReference type="NCBI Taxonomy" id="326594"/>
    <lineage>
        <taxon>Eukaryota</taxon>
        <taxon>Metazoa</taxon>
        <taxon>Ecdysozoa</taxon>
        <taxon>Arthropoda</taxon>
        <taxon>Hexapoda</taxon>
        <taxon>Insecta</taxon>
        <taxon>Pterygota</taxon>
        <taxon>Neoptera</taxon>
        <taxon>Endopterygota</taxon>
        <taxon>Hymenoptera</taxon>
        <taxon>Apocrita</taxon>
        <taxon>Proctotrupomorpha</taxon>
        <taxon>Chalcidoidea</taxon>
        <taxon>Agaonidae</taxon>
        <taxon>Agaoninae</taxon>
        <taxon>Ceratosolen</taxon>
    </lineage>
</organism>
<dbReference type="GO" id="GO:0019432">
    <property type="term" value="P:triglyceride biosynthetic process"/>
    <property type="evidence" value="ECO:0007669"/>
    <property type="project" value="TreeGrafter"/>
</dbReference>
<dbReference type="SUPFAM" id="SSF56784">
    <property type="entry name" value="HAD-like"/>
    <property type="match status" value="1"/>
</dbReference>
<dbReference type="SMART" id="SM00775">
    <property type="entry name" value="LNS2"/>
    <property type="match status" value="1"/>
</dbReference>
<feature type="compositionally biased region" description="Basic residues" evidence="6">
    <location>
        <begin position="400"/>
        <end position="416"/>
    </location>
</feature>
<dbReference type="GO" id="GO:0032869">
    <property type="term" value="P:cellular response to insulin stimulus"/>
    <property type="evidence" value="ECO:0007669"/>
    <property type="project" value="TreeGrafter"/>
</dbReference>
<dbReference type="InterPro" id="IPR007651">
    <property type="entry name" value="Lipin_N"/>
</dbReference>
<dbReference type="InterPro" id="IPR013209">
    <property type="entry name" value="LNS2"/>
</dbReference>
<dbReference type="GO" id="GO:0045944">
    <property type="term" value="P:positive regulation of transcription by RNA polymerase II"/>
    <property type="evidence" value="ECO:0007669"/>
    <property type="project" value="TreeGrafter"/>
</dbReference>
<dbReference type="PANTHER" id="PTHR12181:SF12">
    <property type="entry name" value="PHOSPHATIDATE PHOSPHATASE"/>
    <property type="match status" value="1"/>
</dbReference>
<evidence type="ECO:0000259" key="7">
    <source>
        <dbReference type="SMART" id="SM00775"/>
    </source>
</evidence>
<dbReference type="RefSeq" id="XP_011499044.1">
    <property type="nucleotide sequence ID" value="XM_011500742.1"/>
</dbReference>
<dbReference type="KEGG" id="csol:105363134"/>
<keyword evidence="5" id="KW-0378">Hydrolase</keyword>
<keyword evidence="8" id="KW-1185">Reference proteome</keyword>
<feature type="domain" description="LNS2/PITP" evidence="7">
    <location>
        <begin position="991"/>
        <end position="1147"/>
    </location>
</feature>
<dbReference type="PANTHER" id="PTHR12181">
    <property type="entry name" value="LIPIN"/>
    <property type="match status" value="1"/>
</dbReference>
<dbReference type="InterPro" id="IPR031315">
    <property type="entry name" value="LNS2/PITP"/>
</dbReference>
<dbReference type="InterPro" id="IPR026058">
    <property type="entry name" value="LIPIN"/>
</dbReference>
<feature type="region of interest" description="Disordered" evidence="6">
    <location>
        <begin position="494"/>
        <end position="513"/>
    </location>
</feature>
<dbReference type="InterPro" id="IPR036412">
    <property type="entry name" value="HAD-like_sf"/>
</dbReference>
<feature type="region of interest" description="Disordered" evidence="6">
    <location>
        <begin position="615"/>
        <end position="675"/>
    </location>
</feature>
<evidence type="ECO:0000256" key="4">
    <source>
        <dbReference type="ARBA" id="ARBA00012638"/>
    </source>
</evidence>
<dbReference type="GeneID" id="105363134"/>
<proteinExistence type="inferred from homology"/>
<dbReference type="InterPro" id="IPR031703">
    <property type="entry name" value="Lipin_mid"/>
</dbReference>
<dbReference type="CTD" id="35790"/>
<dbReference type="AlphaFoldDB" id="A0AAJ6YJ71"/>
<feature type="region of interest" description="Disordered" evidence="6">
    <location>
        <begin position="758"/>
        <end position="841"/>
    </location>
</feature>
<name>A0AAJ6YJ71_9HYME</name>
<feature type="compositionally biased region" description="Acidic residues" evidence="6">
    <location>
        <begin position="270"/>
        <end position="287"/>
    </location>
</feature>
<gene>
    <name evidence="9 10" type="primary">LOC105363134</name>
</gene>
<protein>
    <recommendedName>
        <fullName evidence="4">phosphatidate phosphatase</fullName>
        <ecNumber evidence="4">3.1.3.4</ecNumber>
    </recommendedName>
</protein>
<evidence type="ECO:0000256" key="5">
    <source>
        <dbReference type="ARBA" id="ARBA00022801"/>
    </source>
</evidence>
<comment type="catalytic activity">
    <reaction evidence="1">
        <text>a 1,2-diacyl-sn-glycero-3-phosphate + H2O = a 1,2-diacyl-sn-glycerol + phosphate</text>
        <dbReference type="Rhea" id="RHEA:27429"/>
        <dbReference type="ChEBI" id="CHEBI:15377"/>
        <dbReference type="ChEBI" id="CHEBI:17815"/>
        <dbReference type="ChEBI" id="CHEBI:43474"/>
        <dbReference type="ChEBI" id="CHEBI:58608"/>
        <dbReference type="EC" id="3.1.3.4"/>
    </reaction>
    <physiologicalReaction direction="left-to-right" evidence="1">
        <dbReference type="Rhea" id="RHEA:27430"/>
    </physiologicalReaction>
</comment>
<dbReference type="RefSeq" id="XP_011499043.1">
    <property type="nucleotide sequence ID" value="XM_011500741.1"/>
</dbReference>
<feature type="compositionally biased region" description="Basic and acidic residues" evidence="6">
    <location>
        <begin position="763"/>
        <end position="772"/>
    </location>
</feature>
<feature type="compositionally biased region" description="Low complexity" evidence="6">
    <location>
        <begin position="787"/>
        <end position="802"/>
    </location>
</feature>
<accession>A0AAJ6YJ71</accession>
<evidence type="ECO:0000256" key="3">
    <source>
        <dbReference type="ARBA" id="ARBA00005476"/>
    </source>
</evidence>
<dbReference type="GO" id="GO:0005634">
    <property type="term" value="C:nucleus"/>
    <property type="evidence" value="ECO:0007669"/>
    <property type="project" value="TreeGrafter"/>
</dbReference>
<reference evidence="9 10" key="1">
    <citation type="submission" date="2025-04" db="UniProtKB">
        <authorList>
            <consortium name="RefSeq"/>
        </authorList>
    </citation>
    <scope>IDENTIFICATION</scope>
</reference>
<feature type="compositionally biased region" description="Polar residues" evidence="6">
    <location>
        <begin position="643"/>
        <end position="653"/>
    </location>
</feature>
<comment type="cofactor">
    <cofactor evidence="2">
        <name>Mg(2+)</name>
        <dbReference type="ChEBI" id="CHEBI:18420"/>
    </cofactor>
</comment>
<evidence type="ECO:0000256" key="2">
    <source>
        <dbReference type="ARBA" id="ARBA00001946"/>
    </source>
</evidence>
<comment type="similarity">
    <text evidence="3">Belongs to the lipin family.</text>
</comment>
<dbReference type="GO" id="GO:0003713">
    <property type="term" value="F:transcription coactivator activity"/>
    <property type="evidence" value="ECO:0007669"/>
    <property type="project" value="TreeGrafter"/>
</dbReference>
<dbReference type="GO" id="GO:0009062">
    <property type="term" value="P:fatty acid catabolic process"/>
    <property type="evidence" value="ECO:0007669"/>
    <property type="project" value="TreeGrafter"/>
</dbReference>
<evidence type="ECO:0000256" key="6">
    <source>
        <dbReference type="SAM" id="MobiDB-lite"/>
    </source>
</evidence>
<feature type="compositionally biased region" description="Polar residues" evidence="6">
    <location>
        <begin position="417"/>
        <end position="434"/>
    </location>
</feature>
<dbReference type="Pfam" id="PF04571">
    <property type="entry name" value="Lipin_N"/>
    <property type="match status" value="1"/>
</dbReference>
<dbReference type="GO" id="GO:0008195">
    <property type="term" value="F:phosphatidate phosphatase activity"/>
    <property type="evidence" value="ECO:0007669"/>
    <property type="project" value="UniProtKB-EC"/>
</dbReference>